<evidence type="ECO:0000313" key="2">
    <source>
        <dbReference type="Proteomes" id="UP000007264"/>
    </source>
</evidence>
<dbReference type="AlphaFoldDB" id="I0YS48"/>
<gene>
    <name evidence="1" type="ORF">COCSUDRAFT_54162</name>
</gene>
<protein>
    <submittedName>
        <fullName evidence="1">Uncharacterized protein</fullName>
    </submittedName>
</protein>
<dbReference type="RefSeq" id="XP_005645761.1">
    <property type="nucleotide sequence ID" value="XM_005645704.1"/>
</dbReference>
<name>I0YS48_COCSC</name>
<comment type="caution">
    <text evidence="1">The sequence shown here is derived from an EMBL/GenBank/DDBJ whole genome shotgun (WGS) entry which is preliminary data.</text>
</comment>
<dbReference type="Proteomes" id="UP000007264">
    <property type="component" value="Unassembled WGS sequence"/>
</dbReference>
<reference evidence="1 2" key="1">
    <citation type="journal article" date="2012" name="Genome Biol.">
        <title>The genome of the polar eukaryotic microalga coccomyxa subellipsoidea reveals traits of cold adaptation.</title>
        <authorList>
            <person name="Blanc G."/>
            <person name="Agarkova I."/>
            <person name="Grimwood J."/>
            <person name="Kuo A."/>
            <person name="Brueggeman A."/>
            <person name="Dunigan D."/>
            <person name="Gurnon J."/>
            <person name="Ladunga I."/>
            <person name="Lindquist E."/>
            <person name="Lucas S."/>
            <person name="Pangilinan J."/>
            <person name="Proschold T."/>
            <person name="Salamov A."/>
            <person name="Schmutz J."/>
            <person name="Weeks D."/>
            <person name="Yamada T."/>
            <person name="Claverie J.M."/>
            <person name="Grigoriev I."/>
            <person name="Van Etten J."/>
            <person name="Lomsadze A."/>
            <person name="Borodovsky M."/>
        </authorList>
    </citation>
    <scope>NUCLEOTIDE SEQUENCE [LARGE SCALE GENOMIC DNA]</scope>
    <source>
        <strain evidence="1 2">C-169</strain>
    </source>
</reference>
<keyword evidence="2" id="KW-1185">Reference proteome</keyword>
<proteinExistence type="predicted"/>
<dbReference type="EMBL" id="AGSI01000013">
    <property type="protein sequence ID" value="EIE21217.1"/>
    <property type="molecule type" value="Genomic_DNA"/>
</dbReference>
<sequence length="75" mass="7608">MGACAGLGSLAAAAACQVARWAAAVLSDQPAVGTGRRALVCEVPMIGAVFANCAMYESLCVFPSFVASARIFPLE</sequence>
<accession>I0YS48</accession>
<dbReference type="GeneID" id="17039199"/>
<organism evidence="1 2">
    <name type="scientific">Coccomyxa subellipsoidea (strain C-169)</name>
    <name type="common">Green microalga</name>
    <dbReference type="NCBI Taxonomy" id="574566"/>
    <lineage>
        <taxon>Eukaryota</taxon>
        <taxon>Viridiplantae</taxon>
        <taxon>Chlorophyta</taxon>
        <taxon>core chlorophytes</taxon>
        <taxon>Trebouxiophyceae</taxon>
        <taxon>Trebouxiophyceae incertae sedis</taxon>
        <taxon>Coccomyxaceae</taxon>
        <taxon>Coccomyxa</taxon>
        <taxon>Coccomyxa subellipsoidea</taxon>
    </lineage>
</organism>
<evidence type="ECO:0000313" key="1">
    <source>
        <dbReference type="EMBL" id="EIE21217.1"/>
    </source>
</evidence>
<dbReference type="KEGG" id="csl:COCSUDRAFT_54162"/>